<dbReference type="OrthoDB" id="7205533at2"/>
<dbReference type="InterPro" id="IPR000182">
    <property type="entry name" value="GNAT_dom"/>
</dbReference>
<evidence type="ECO:0000313" key="4">
    <source>
        <dbReference type="EMBL" id="SDQ28115.1"/>
    </source>
</evidence>
<dbReference type="InterPro" id="IPR016181">
    <property type="entry name" value="Acyl_CoA_acyltransferase"/>
</dbReference>
<organism evidence="4 5">
    <name type="scientific">Carnobacterium viridans</name>
    <dbReference type="NCBI Taxonomy" id="174587"/>
    <lineage>
        <taxon>Bacteria</taxon>
        <taxon>Bacillati</taxon>
        <taxon>Bacillota</taxon>
        <taxon>Bacilli</taxon>
        <taxon>Lactobacillales</taxon>
        <taxon>Carnobacteriaceae</taxon>
        <taxon>Carnobacterium</taxon>
    </lineage>
</organism>
<keyword evidence="5" id="KW-1185">Reference proteome</keyword>
<dbReference type="PANTHER" id="PTHR42919:SF8">
    <property type="entry name" value="N-ALPHA-ACETYLTRANSFERASE 50"/>
    <property type="match status" value="1"/>
</dbReference>
<sequence>MELKKCTLEDLKLLQKISIELFTDTFKNQNTEEDLKSYLEKAYNSTQLKQELTNKNSAFFFLLDNEEIVGYLKLNIDDAQTEDIAENAVEIERIYIRSDRKRKGYGTFLIQKAEQFAREENKKIIWLGVWEENLSALSFYKKKGFIQISSHSFFMGDDEQTDLIMTKTI</sequence>
<keyword evidence="1" id="KW-0808">Transferase</keyword>
<evidence type="ECO:0000259" key="3">
    <source>
        <dbReference type="PROSITE" id="PS51186"/>
    </source>
</evidence>
<proteinExistence type="predicted"/>
<evidence type="ECO:0000256" key="2">
    <source>
        <dbReference type="ARBA" id="ARBA00023315"/>
    </source>
</evidence>
<dbReference type="Gene3D" id="3.40.630.30">
    <property type="match status" value="1"/>
</dbReference>
<evidence type="ECO:0000256" key="1">
    <source>
        <dbReference type="ARBA" id="ARBA00022679"/>
    </source>
</evidence>
<dbReference type="EMBL" id="FNJW01000008">
    <property type="protein sequence ID" value="SDQ28115.1"/>
    <property type="molecule type" value="Genomic_DNA"/>
</dbReference>
<name>A0A1H0ZKS9_9LACT</name>
<keyword evidence="4" id="KW-0689">Ribosomal protein</keyword>
<dbReference type="CDD" id="cd04301">
    <property type="entry name" value="NAT_SF"/>
    <property type="match status" value="1"/>
</dbReference>
<keyword evidence="4" id="KW-0687">Ribonucleoprotein</keyword>
<gene>
    <name evidence="4" type="ORF">SAMN04487752_1583</name>
</gene>
<dbReference type="RefSeq" id="WP_089976933.1">
    <property type="nucleotide sequence ID" value="NZ_CP084916.1"/>
</dbReference>
<dbReference type="GO" id="GO:0016747">
    <property type="term" value="F:acyltransferase activity, transferring groups other than amino-acyl groups"/>
    <property type="evidence" value="ECO:0007669"/>
    <property type="project" value="InterPro"/>
</dbReference>
<dbReference type="SUPFAM" id="SSF55729">
    <property type="entry name" value="Acyl-CoA N-acyltransferases (Nat)"/>
    <property type="match status" value="1"/>
</dbReference>
<dbReference type="PROSITE" id="PS51186">
    <property type="entry name" value="GNAT"/>
    <property type="match status" value="1"/>
</dbReference>
<dbReference type="PANTHER" id="PTHR42919">
    <property type="entry name" value="N-ALPHA-ACETYLTRANSFERASE"/>
    <property type="match status" value="1"/>
</dbReference>
<evidence type="ECO:0000313" key="5">
    <source>
        <dbReference type="Proteomes" id="UP000199481"/>
    </source>
</evidence>
<keyword evidence="2" id="KW-0012">Acyltransferase</keyword>
<protein>
    <submittedName>
        <fullName evidence="4">Ribosomal protein S18 acetylase RimI</fullName>
    </submittedName>
</protein>
<reference evidence="5" key="1">
    <citation type="submission" date="2016-10" db="EMBL/GenBank/DDBJ databases">
        <authorList>
            <person name="Varghese N."/>
            <person name="Submissions S."/>
        </authorList>
    </citation>
    <scope>NUCLEOTIDE SEQUENCE [LARGE SCALE GENOMIC DNA]</scope>
    <source>
        <strain evidence="5">MPL-11</strain>
    </source>
</reference>
<dbReference type="Pfam" id="PF00583">
    <property type="entry name" value="Acetyltransf_1"/>
    <property type="match status" value="1"/>
</dbReference>
<dbReference type="GO" id="GO:0005840">
    <property type="term" value="C:ribosome"/>
    <property type="evidence" value="ECO:0007669"/>
    <property type="project" value="UniProtKB-KW"/>
</dbReference>
<accession>A0A1H0ZKS9</accession>
<dbReference type="Proteomes" id="UP000199481">
    <property type="component" value="Unassembled WGS sequence"/>
</dbReference>
<dbReference type="AlphaFoldDB" id="A0A1H0ZKS9"/>
<feature type="domain" description="N-acetyltransferase" evidence="3">
    <location>
        <begin position="1"/>
        <end position="169"/>
    </location>
</feature>
<dbReference type="InterPro" id="IPR051556">
    <property type="entry name" value="N-term/lysine_N-AcTrnsfr"/>
</dbReference>